<dbReference type="NCBIfam" id="TIGR01499">
    <property type="entry name" value="folC"/>
    <property type="match status" value="1"/>
</dbReference>
<dbReference type="Gene3D" id="3.40.1190.10">
    <property type="entry name" value="Mur-like, catalytic domain"/>
    <property type="match status" value="1"/>
</dbReference>
<dbReference type="SUPFAM" id="SSF53244">
    <property type="entry name" value="MurD-like peptide ligases, peptide-binding domain"/>
    <property type="match status" value="1"/>
</dbReference>
<gene>
    <name evidence="8" type="ORF">METZ01_LOCUS272296</name>
</gene>
<accession>A0A382K7T0</accession>
<dbReference type="EMBL" id="UINC01078399">
    <property type="protein sequence ID" value="SVC19442.1"/>
    <property type="molecule type" value="Genomic_DNA"/>
</dbReference>
<keyword evidence="4" id="KW-0547">Nucleotide-binding</keyword>
<sequence length="323" mass="36797">MPKRSLEHWLSYIETLNPEEIELGLDRIRPVYEKLINSPLAEKIILVGGTNGKGSTVEYLSELLRDKNKRVGTYTSPHLFSFNERIRINGKECSDSSILNSFMTVERARESIPLTYFEFSTLAAIQIFSESELDVVILEVGLGGRLDAVNVVEPDISILTNVELDHQDWLGNNREVIGKEKADIFREGKPAVLAQKNLPKSVFQEAIRKEAVLYTLNTDFGYEIDEIADNWSYFFSKDDKNLTISKINLTNLSVESASAALTTFILLGEEINEDLKIVIEKTNLKGRCEVIKNKFLLDVSHNPAAVENLKRFIRRNFKKRKRI</sequence>
<evidence type="ECO:0000256" key="1">
    <source>
        <dbReference type="ARBA" id="ARBA00008276"/>
    </source>
</evidence>
<feature type="non-terminal residue" evidence="8">
    <location>
        <position position="323"/>
    </location>
</feature>
<evidence type="ECO:0000259" key="7">
    <source>
        <dbReference type="Pfam" id="PF08245"/>
    </source>
</evidence>
<dbReference type="GO" id="GO:0008841">
    <property type="term" value="F:dihydrofolate synthase activity"/>
    <property type="evidence" value="ECO:0007669"/>
    <property type="project" value="TreeGrafter"/>
</dbReference>
<keyword evidence="6" id="KW-0460">Magnesium</keyword>
<organism evidence="8">
    <name type="scientific">marine metagenome</name>
    <dbReference type="NCBI Taxonomy" id="408172"/>
    <lineage>
        <taxon>unclassified sequences</taxon>
        <taxon>metagenomes</taxon>
        <taxon>ecological metagenomes</taxon>
    </lineage>
</organism>
<evidence type="ECO:0000313" key="8">
    <source>
        <dbReference type="EMBL" id="SVC19442.1"/>
    </source>
</evidence>
<dbReference type="InterPro" id="IPR001645">
    <property type="entry name" value="Folylpolyglutamate_synth"/>
</dbReference>
<dbReference type="PANTHER" id="PTHR11136">
    <property type="entry name" value="FOLYLPOLYGLUTAMATE SYNTHASE-RELATED"/>
    <property type="match status" value="1"/>
</dbReference>
<dbReference type="PANTHER" id="PTHR11136:SF0">
    <property type="entry name" value="DIHYDROFOLATE SYNTHETASE-RELATED"/>
    <property type="match status" value="1"/>
</dbReference>
<name>A0A382K7T0_9ZZZZ</name>
<keyword evidence="5" id="KW-0067">ATP-binding</keyword>
<dbReference type="Pfam" id="PF08245">
    <property type="entry name" value="Mur_ligase_M"/>
    <property type="match status" value="1"/>
</dbReference>
<reference evidence="8" key="1">
    <citation type="submission" date="2018-05" db="EMBL/GenBank/DDBJ databases">
        <authorList>
            <person name="Lanie J.A."/>
            <person name="Ng W.-L."/>
            <person name="Kazmierczak K.M."/>
            <person name="Andrzejewski T.M."/>
            <person name="Davidsen T.M."/>
            <person name="Wayne K.J."/>
            <person name="Tettelin H."/>
            <person name="Glass J.I."/>
            <person name="Rusch D."/>
            <person name="Podicherti R."/>
            <person name="Tsui H.-C.T."/>
            <person name="Winkler M.E."/>
        </authorList>
    </citation>
    <scope>NUCLEOTIDE SEQUENCE</scope>
</reference>
<proteinExistence type="inferred from homology"/>
<dbReference type="InterPro" id="IPR036615">
    <property type="entry name" value="Mur_ligase_C_dom_sf"/>
</dbReference>
<comment type="similarity">
    <text evidence="1">Belongs to the folylpolyglutamate synthase family.</text>
</comment>
<dbReference type="InterPro" id="IPR013221">
    <property type="entry name" value="Mur_ligase_cen"/>
</dbReference>
<dbReference type="GO" id="GO:0046872">
    <property type="term" value="F:metal ion binding"/>
    <property type="evidence" value="ECO:0007669"/>
    <property type="project" value="UniProtKB-KW"/>
</dbReference>
<keyword evidence="2" id="KW-0436">Ligase</keyword>
<dbReference type="InterPro" id="IPR036565">
    <property type="entry name" value="Mur-like_cat_sf"/>
</dbReference>
<protein>
    <recommendedName>
        <fullName evidence="7">Mur ligase central domain-containing protein</fullName>
    </recommendedName>
</protein>
<dbReference type="GO" id="GO:0005737">
    <property type="term" value="C:cytoplasm"/>
    <property type="evidence" value="ECO:0007669"/>
    <property type="project" value="TreeGrafter"/>
</dbReference>
<evidence type="ECO:0000256" key="5">
    <source>
        <dbReference type="ARBA" id="ARBA00022840"/>
    </source>
</evidence>
<keyword evidence="3" id="KW-0479">Metal-binding</keyword>
<dbReference type="SUPFAM" id="SSF53623">
    <property type="entry name" value="MurD-like peptide ligases, catalytic domain"/>
    <property type="match status" value="1"/>
</dbReference>
<dbReference type="GO" id="GO:0004326">
    <property type="term" value="F:tetrahydrofolylpolyglutamate synthase activity"/>
    <property type="evidence" value="ECO:0007669"/>
    <property type="project" value="InterPro"/>
</dbReference>
<evidence type="ECO:0000256" key="2">
    <source>
        <dbReference type="ARBA" id="ARBA00022598"/>
    </source>
</evidence>
<feature type="domain" description="Mur ligase central" evidence="7">
    <location>
        <begin position="47"/>
        <end position="252"/>
    </location>
</feature>
<evidence type="ECO:0000256" key="3">
    <source>
        <dbReference type="ARBA" id="ARBA00022723"/>
    </source>
</evidence>
<evidence type="ECO:0000256" key="4">
    <source>
        <dbReference type="ARBA" id="ARBA00022741"/>
    </source>
</evidence>
<evidence type="ECO:0000256" key="6">
    <source>
        <dbReference type="ARBA" id="ARBA00022842"/>
    </source>
</evidence>
<dbReference type="AlphaFoldDB" id="A0A382K7T0"/>
<dbReference type="Gene3D" id="3.90.190.20">
    <property type="entry name" value="Mur ligase, C-terminal domain"/>
    <property type="match status" value="1"/>
</dbReference>
<dbReference type="GO" id="GO:0005524">
    <property type="term" value="F:ATP binding"/>
    <property type="evidence" value="ECO:0007669"/>
    <property type="project" value="UniProtKB-KW"/>
</dbReference>